<evidence type="ECO:0000313" key="2">
    <source>
        <dbReference type="EMBL" id="SNQ61427.1"/>
    </source>
</evidence>
<sequence length="115" mass="12231">MIDKIWRYWIGVLLGIIFISSGTPPLTFLLMLLGGFITGFIVGSGIEGAKAGFLAGIIGIIIRTKGSIIFNPTSAILDLVLIVVVPVVICGGIGGWVRQLINKQAEGVNYKTKES</sequence>
<accession>A0A284VQH5</accession>
<proteinExistence type="predicted"/>
<dbReference type="EMBL" id="FZMP01000179">
    <property type="protein sequence ID" value="SNQ61427.1"/>
    <property type="molecule type" value="Genomic_DNA"/>
</dbReference>
<keyword evidence="3" id="KW-1185">Reference proteome</keyword>
<dbReference type="AlphaFoldDB" id="A0A284VQH5"/>
<dbReference type="Proteomes" id="UP000218615">
    <property type="component" value="Unassembled WGS sequence"/>
</dbReference>
<gene>
    <name evidence="2" type="ORF">MNV_340017</name>
</gene>
<dbReference type="RefSeq" id="WP_096206118.1">
    <property type="nucleotide sequence ID" value="NZ_FZMP01000179.1"/>
</dbReference>
<keyword evidence="1" id="KW-1133">Transmembrane helix</keyword>
<feature type="transmembrane region" description="Helical" evidence="1">
    <location>
        <begin position="76"/>
        <end position="97"/>
    </location>
</feature>
<evidence type="ECO:0000313" key="3">
    <source>
        <dbReference type="Proteomes" id="UP000218615"/>
    </source>
</evidence>
<organism evidence="2 3">
    <name type="scientific">Candidatus Methanoperedens nitratireducens</name>
    <dbReference type="NCBI Taxonomy" id="1392998"/>
    <lineage>
        <taxon>Archaea</taxon>
        <taxon>Methanobacteriati</taxon>
        <taxon>Methanobacteriota</taxon>
        <taxon>Stenosarchaea group</taxon>
        <taxon>Methanomicrobia</taxon>
        <taxon>Methanosarcinales</taxon>
        <taxon>ANME-2 cluster</taxon>
        <taxon>Candidatus Methanoperedentaceae</taxon>
        <taxon>Candidatus Methanoperedens</taxon>
    </lineage>
</organism>
<protein>
    <submittedName>
        <fullName evidence="2">Uncharacterized protein</fullName>
    </submittedName>
</protein>
<evidence type="ECO:0000256" key="1">
    <source>
        <dbReference type="SAM" id="Phobius"/>
    </source>
</evidence>
<reference evidence="3" key="1">
    <citation type="submission" date="2017-06" db="EMBL/GenBank/DDBJ databases">
        <authorList>
            <person name="Cremers G."/>
        </authorList>
    </citation>
    <scope>NUCLEOTIDE SEQUENCE [LARGE SCALE GENOMIC DNA]</scope>
</reference>
<name>A0A284VQH5_9EURY</name>
<keyword evidence="1" id="KW-0812">Transmembrane</keyword>
<keyword evidence="1" id="KW-0472">Membrane</keyword>